<dbReference type="PANTHER" id="PTHR30629:SF2">
    <property type="entry name" value="PROPHAGE INTEGRASE INTS-RELATED"/>
    <property type="match status" value="1"/>
</dbReference>
<dbReference type="InterPro" id="IPR010998">
    <property type="entry name" value="Integrase_recombinase_N"/>
</dbReference>
<dbReference type="KEGG" id="eaz:JHT90_02165"/>
<comment type="similarity">
    <text evidence="1">Belongs to the 'phage' integrase family.</text>
</comment>
<evidence type="ECO:0000256" key="2">
    <source>
        <dbReference type="ARBA" id="ARBA00022908"/>
    </source>
</evidence>
<dbReference type="SUPFAM" id="SSF56349">
    <property type="entry name" value="DNA breaking-rejoining enzymes"/>
    <property type="match status" value="1"/>
</dbReference>
<sequence length="413" mass="47521">MSLTDTKIRALKPLSTGTYYVADRDGLYIAVHPTGKLTWTIRIQVNKKRRKTSLGPYPEISLKEARDRCPEEIIILKYGLPKLRKGEDGEEIPTSTTSFNVYAERWLALKMKKLGHTNAEMERTNSTYIQIKRCFKNDIFPVIGKRSICKVTKYDCLLIQRNIEDRGALSISEKYRAWIKEIFDYAIAEGVTDVNPTLDLSILALPHRRTFHNPYLTIDKLPDFFEALNNYKGEYQIKLGLKLLFLTGVRTGELRQANLSQFDLKDGLWIIPAEAVKQLKSIVRNENNAVPPYIVPLSKQAIEVVEELKSIAYKNQPYLLCHRTDPKLMISENTLNTGLHRIGYKNKLTAHGIRATISTALNELEYPKDWIEAQLSHSDKDSIRATYNHAKYVKQRKQMMQDWANKLNELGMC</sequence>
<evidence type="ECO:0000256" key="3">
    <source>
        <dbReference type="ARBA" id="ARBA00023125"/>
    </source>
</evidence>
<evidence type="ECO:0000259" key="5">
    <source>
        <dbReference type="PROSITE" id="PS51898"/>
    </source>
</evidence>
<protein>
    <submittedName>
        <fullName evidence="6">Tyrosine-type recombinase/integrase</fullName>
    </submittedName>
</protein>
<dbReference type="Gene3D" id="1.10.150.130">
    <property type="match status" value="1"/>
</dbReference>
<evidence type="ECO:0000256" key="4">
    <source>
        <dbReference type="ARBA" id="ARBA00023172"/>
    </source>
</evidence>
<evidence type="ECO:0000313" key="7">
    <source>
        <dbReference type="Proteomes" id="UP000595278"/>
    </source>
</evidence>
<dbReference type="InterPro" id="IPR025166">
    <property type="entry name" value="Integrase_DNA_bind_dom"/>
</dbReference>
<dbReference type="EMBL" id="CP067393">
    <property type="protein sequence ID" value="QQP86082.1"/>
    <property type="molecule type" value="Genomic_DNA"/>
</dbReference>
<proteinExistence type="inferred from homology"/>
<dbReference type="AlphaFoldDB" id="A0A974NGH5"/>
<dbReference type="InterPro" id="IPR013762">
    <property type="entry name" value="Integrase-like_cat_sf"/>
</dbReference>
<dbReference type="GO" id="GO:0006310">
    <property type="term" value="P:DNA recombination"/>
    <property type="evidence" value="ECO:0007669"/>
    <property type="project" value="UniProtKB-KW"/>
</dbReference>
<dbReference type="GO" id="GO:0015074">
    <property type="term" value="P:DNA integration"/>
    <property type="evidence" value="ECO:0007669"/>
    <property type="project" value="UniProtKB-KW"/>
</dbReference>
<dbReference type="Pfam" id="PF00589">
    <property type="entry name" value="Phage_integrase"/>
    <property type="match status" value="1"/>
</dbReference>
<dbReference type="CDD" id="cd00801">
    <property type="entry name" value="INT_P4_C"/>
    <property type="match status" value="1"/>
</dbReference>
<dbReference type="GO" id="GO:0003677">
    <property type="term" value="F:DNA binding"/>
    <property type="evidence" value="ECO:0007669"/>
    <property type="project" value="UniProtKB-KW"/>
</dbReference>
<dbReference type="InterPro" id="IPR002104">
    <property type="entry name" value="Integrase_catalytic"/>
</dbReference>
<dbReference type="PROSITE" id="PS51898">
    <property type="entry name" value="TYR_RECOMBINASE"/>
    <property type="match status" value="1"/>
</dbReference>
<dbReference type="Gene3D" id="1.10.443.10">
    <property type="entry name" value="Intergrase catalytic core"/>
    <property type="match status" value="1"/>
</dbReference>
<keyword evidence="4" id="KW-0233">DNA recombination</keyword>
<dbReference type="InterPro" id="IPR053876">
    <property type="entry name" value="Phage_int_M"/>
</dbReference>
<dbReference type="RefSeq" id="WP_201093553.1">
    <property type="nucleotide sequence ID" value="NZ_CP067393.1"/>
</dbReference>
<gene>
    <name evidence="6" type="ORF">JHT90_02165</name>
</gene>
<evidence type="ECO:0000256" key="1">
    <source>
        <dbReference type="ARBA" id="ARBA00008857"/>
    </source>
</evidence>
<feature type="domain" description="Tyr recombinase" evidence="5">
    <location>
        <begin position="211"/>
        <end position="400"/>
    </location>
</feature>
<keyword evidence="2" id="KW-0229">DNA integration</keyword>
<organism evidence="6 7">
    <name type="scientific">Entomomonas asaccharolytica</name>
    <dbReference type="NCBI Taxonomy" id="2785331"/>
    <lineage>
        <taxon>Bacteria</taxon>
        <taxon>Pseudomonadati</taxon>
        <taxon>Pseudomonadota</taxon>
        <taxon>Gammaproteobacteria</taxon>
        <taxon>Pseudomonadales</taxon>
        <taxon>Pseudomonadaceae</taxon>
        <taxon>Entomomonas</taxon>
    </lineage>
</organism>
<dbReference type="InterPro" id="IPR050808">
    <property type="entry name" value="Phage_Integrase"/>
</dbReference>
<dbReference type="InterPro" id="IPR011010">
    <property type="entry name" value="DNA_brk_join_enz"/>
</dbReference>
<dbReference type="PANTHER" id="PTHR30629">
    <property type="entry name" value="PROPHAGE INTEGRASE"/>
    <property type="match status" value="1"/>
</dbReference>
<dbReference type="InterPro" id="IPR038488">
    <property type="entry name" value="Integrase_DNA-bd_sf"/>
</dbReference>
<dbReference type="Gene3D" id="3.30.160.390">
    <property type="entry name" value="Integrase, DNA-binding domain"/>
    <property type="match status" value="1"/>
</dbReference>
<dbReference type="Pfam" id="PF13356">
    <property type="entry name" value="Arm-DNA-bind_3"/>
    <property type="match status" value="1"/>
</dbReference>
<dbReference type="Pfam" id="PF22022">
    <property type="entry name" value="Phage_int_M"/>
    <property type="match status" value="1"/>
</dbReference>
<name>A0A974NGH5_9GAMM</name>
<keyword evidence="3" id="KW-0238">DNA-binding</keyword>
<accession>A0A974NGH5</accession>
<dbReference type="Proteomes" id="UP000595278">
    <property type="component" value="Chromosome"/>
</dbReference>
<keyword evidence="7" id="KW-1185">Reference proteome</keyword>
<evidence type="ECO:0000313" key="6">
    <source>
        <dbReference type="EMBL" id="QQP86082.1"/>
    </source>
</evidence>
<reference evidence="6 7" key="1">
    <citation type="submission" date="2021-01" db="EMBL/GenBank/DDBJ databases">
        <title>Entomomonas sp. F2A isolated from a house cricket (Acheta domesticus).</title>
        <authorList>
            <person name="Spergser J."/>
            <person name="Busse H.-J."/>
        </authorList>
    </citation>
    <scope>NUCLEOTIDE SEQUENCE [LARGE SCALE GENOMIC DNA]</scope>
    <source>
        <strain evidence="6 7">F2A</strain>
    </source>
</reference>